<dbReference type="Proteomes" id="UP000243499">
    <property type="component" value="Chromosome 1"/>
</dbReference>
<name>A0A2T8KW46_9POAL</name>
<sequence length="50" mass="5587">MEHNRNCVSREPFADLTNTGGIVDVDSKELKEADGVSAFCFSIRRSEKRA</sequence>
<reference evidence="1" key="1">
    <citation type="submission" date="2018-04" db="EMBL/GenBank/DDBJ databases">
        <title>WGS assembly of Panicum hallii.</title>
        <authorList>
            <person name="Lovell J."/>
            <person name="Jenkins J."/>
            <person name="Lowry D."/>
            <person name="Mamidi S."/>
            <person name="Sreedasyam A."/>
            <person name="Weng X."/>
            <person name="Barry K."/>
            <person name="Bonette J."/>
            <person name="Campitelli B."/>
            <person name="Daum C."/>
            <person name="Gordon S."/>
            <person name="Gould B."/>
            <person name="Lipzen A."/>
            <person name="Macqueen A."/>
            <person name="Palacio-Mejia J."/>
            <person name="Plott C."/>
            <person name="Shakirov E."/>
            <person name="Shu S."/>
            <person name="Yoshinaga Y."/>
            <person name="Zane M."/>
            <person name="Rokhsar D."/>
            <person name="Grimwood J."/>
            <person name="Schmutz J."/>
            <person name="Juenger T."/>
        </authorList>
    </citation>
    <scope>NUCLEOTIDE SEQUENCE [LARGE SCALE GENOMIC DNA]</scope>
    <source>
        <strain evidence="1">FIL2</strain>
    </source>
</reference>
<dbReference type="Gramene" id="PVH66406">
    <property type="protein sequence ID" value="PVH66406"/>
    <property type="gene ID" value="PAHAL_1G235400"/>
</dbReference>
<evidence type="ECO:0000313" key="1">
    <source>
        <dbReference type="EMBL" id="PVH66406.1"/>
    </source>
</evidence>
<accession>A0A2T8KW46</accession>
<dbReference type="EMBL" id="CM008046">
    <property type="protein sequence ID" value="PVH66406.1"/>
    <property type="molecule type" value="Genomic_DNA"/>
</dbReference>
<protein>
    <submittedName>
        <fullName evidence="1">Uncharacterized protein</fullName>
    </submittedName>
</protein>
<proteinExistence type="predicted"/>
<dbReference type="AlphaFoldDB" id="A0A2T8KW46"/>
<gene>
    <name evidence="1" type="ORF">PAHAL_1G235400</name>
</gene>
<organism evidence="1">
    <name type="scientific">Panicum hallii</name>
    <dbReference type="NCBI Taxonomy" id="206008"/>
    <lineage>
        <taxon>Eukaryota</taxon>
        <taxon>Viridiplantae</taxon>
        <taxon>Streptophyta</taxon>
        <taxon>Embryophyta</taxon>
        <taxon>Tracheophyta</taxon>
        <taxon>Spermatophyta</taxon>
        <taxon>Magnoliopsida</taxon>
        <taxon>Liliopsida</taxon>
        <taxon>Poales</taxon>
        <taxon>Poaceae</taxon>
        <taxon>PACMAD clade</taxon>
        <taxon>Panicoideae</taxon>
        <taxon>Panicodae</taxon>
        <taxon>Paniceae</taxon>
        <taxon>Panicinae</taxon>
        <taxon>Panicum</taxon>
        <taxon>Panicum sect. Panicum</taxon>
    </lineage>
</organism>